<keyword evidence="4 6" id="KW-1133">Transmembrane helix</keyword>
<feature type="transmembrane region" description="Helical" evidence="6">
    <location>
        <begin position="340"/>
        <end position="357"/>
    </location>
</feature>
<feature type="transmembrane region" description="Helical" evidence="6">
    <location>
        <begin position="486"/>
        <end position="506"/>
    </location>
</feature>
<keyword evidence="3 6" id="KW-0812">Transmembrane</keyword>
<dbReference type="InterPro" id="IPR004477">
    <property type="entry name" value="ComEC_N"/>
</dbReference>
<accession>A0A2I7K958</accession>
<dbReference type="AlphaFoldDB" id="A0A2I7K958"/>
<feature type="transmembrane region" description="Helical" evidence="6">
    <location>
        <begin position="458"/>
        <end position="480"/>
    </location>
</feature>
<comment type="subcellular location">
    <subcellularLocation>
        <location evidence="1">Cell membrane</location>
        <topology evidence="1">Multi-pass membrane protein</topology>
    </subcellularLocation>
</comment>
<evidence type="ECO:0000256" key="1">
    <source>
        <dbReference type="ARBA" id="ARBA00004651"/>
    </source>
</evidence>
<evidence type="ECO:0000256" key="5">
    <source>
        <dbReference type="ARBA" id="ARBA00023136"/>
    </source>
</evidence>
<reference evidence="9 10" key="2">
    <citation type="journal article" date="2017" name="Genome Biol. Evol.">
        <title>Trajectories and Drivers of Genome Evolution in Surface-Associated Marine Phaeobacter.</title>
        <authorList>
            <person name="Freese H.M."/>
            <person name="Sikorski J."/>
            <person name="Bunk B."/>
            <person name="Scheuner C."/>
            <person name="Meier-Kolthoff J.P."/>
            <person name="Sproer C."/>
            <person name="Gram L."/>
            <person name="Overmann J."/>
        </authorList>
    </citation>
    <scope>NUCLEOTIDE SEQUENCE [LARGE SCALE GENOMIC DNA]</scope>
    <source>
        <strain evidence="9 10">P88</strain>
    </source>
</reference>
<evidence type="ECO:0000313" key="9">
    <source>
        <dbReference type="EMBL" id="AUQ99132.1"/>
    </source>
</evidence>
<dbReference type="InterPro" id="IPR052159">
    <property type="entry name" value="Competence_DNA_uptake"/>
</dbReference>
<dbReference type="EMBL" id="CP010725">
    <property type="protein sequence ID" value="AUQ99132.1"/>
    <property type="molecule type" value="Genomic_DNA"/>
</dbReference>
<dbReference type="Pfam" id="PF13567">
    <property type="entry name" value="DUF4131"/>
    <property type="match status" value="1"/>
</dbReference>
<evidence type="ECO:0000256" key="4">
    <source>
        <dbReference type="ARBA" id="ARBA00022989"/>
    </source>
</evidence>
<proteinExistence type="predicted"/>
<gene>
    <name evidence="9" type="ORF">PhaeoP88_01761</name>
</gene>
<dbReference type="NCBIfam" id="TIGR00360">
    <property type="entry name" value="ComEC_N-term"/>
    <property type="match status" value="1"/>
</dbReference>
<reference evidence="9 10" key="1">
    <citation type="journal article" date="2017" name="Front. Microbiol.">
        <title>Phaeobacter piscinae sp. nov., a species of the Roseobacter group and potential aquaculture probiont.</title>
        <authorList>
            <person name="Sonnenschein E.C."/>
            <person name="Phippen C.B.W."/>
            <person name="Nielsen K.F."/>
            <person name="Mateiu R.V."/>
            <person name="Melchiorsen J."/>
            <person name="Gram L."/>
            <person name="Overmann J."/>
            <person name="Freese H.M."/>
        </authorList>
    </citation>
    <scope>NUCLEOTIDE SEQUENCE [LARGE SCALE GENOMIC DNA]</scope>
    <source>
        <strain evidence="9 10">P88</strain>
    </source>
</reference>
<feature type="transmembrane region" description="Helical" evidence="6">
    <location>
        <begin position="427"/>
        <end position="451"/>
    </location>
</feature>
<dbReference type="RefSeq" id="WP_102883486.1">
    <property type="nucleotide sequence ID" value="NZ_CP010725.1"/>
</dbReference>
<dbReference type="PANTHER" id="PTHR30619">
    <property type="entry name" value="DNA INTERNALIZATION/COMPETENCE PROTEIN COMEC/REC2"/>
    <property type="match status" value="1"/>
</dbReference>
<evidence type="ECO:0000256" key="3">
    <source>
        <dbReference type="ARBA" id="ARBA00022692"/>
    </source>
</evidence>
<dbReference type="PANTHER" id="PTHR30619:SF1">
    <property type="entry name" value="RECOMBINATION PROTEIN 2"/>
    <property type="match status" value="1"/>
</dbReference>
<feature type="transmembrane region" description="Helical" evidence="6">
    <location>
        <begin position="363"/>
        <end position="382"/>
    </location>
</feature>
<dbReference type="Proteomes" id="UP000236447">
    <property type="component" value="Chromosome"/>
</dbReference>
<keyword evidence="5 6" id="KW-0472">Membrane</keyword>
<feature type="transmembrane region" description="Helical" evidence="6">
    <location>
        <begin position="256"/>
        <end position="282"/>
    </location>
</feature>
<feature type="domain" description="ComEC/Rec2-related protein" evidence="7">
    <location>
        <begin position="236"/>
        <end position="512"/>
    </location>
</feature>
<sequence>MRALGVLDGLLQSQRGDLFPWVPVLFGIGIGLFFSLKFEPEPAHYLWGAGIAGVALALLWRGDRQDTVVFLGWTVLLIALGFAAAGMRAHAVGAPVLQHRSYSAVEGRVIAIDRSARDRLRITLDQLFLDRIAPGQTPARVRLSLPEGARVPRIGDRVMTTAHLMPPQGPVEPHGFDFRRHAWFQQLGAVGYTLVPVLIINRSPRDLLVEQLRQRLSTGIRSQMPVATGGFASAITTGDRSAIPQVALEALRASNLAHLLAISGLHMGLLAGVVFGGLRLLLALAPAAAQRVDIKKLAAVGALLAASAYLLLSGMQVASTRAYIMVAMMLGAVLLDRRALSLRAVALAAMVILVLRPESLLSPGFQMSFAATTALIVVFGGLRDRLTPTSPRWLRMVVGVVLSSLIAGVATAPFGAAHFNMISHYGLLANVLAVPVMGALVVPAAVLSLCLAPVGASWVGLALMDLGIGWILFVANWVAALDGAQGAVPMPPVLVLPLVALGGLLLGLWRGRLRLLGVPVLLGAALIWHGSPRPEVLVAPNGGIVGVLTAEGRALSRAKGHGYAAERWAENDGSLRTQAEGAQLWQLVAGPETPGKSVTAYLAATDQRLIHVIGKAAAEALTVCAADEVVISAKSVAPVGDCLVFDADALHRLGSVQMDAAGRWTSVRDVVGARLWSHDLVRSRSYQLQ</sequence>
<evidence type="ECO:0000256" key="6">
    <source>
        <dbReference type="SAM" id="Phobius"/>
    </source>
</evidence>
<feature type="transmembrane region" description="Helical" evidence="6">
    <location>
        <begin position="513"/>
        <end position="531"/>
    </location>
</feature>
<keyword evidence="2" id="KW-1003">Cell membrane</keyword>
<feature type="transmembrane region" description="Helical" evidence="6">
    <location>
        <begin position="68"/>
        <end position="87"/>
    </location>
</feature>
<evidence type="ECO:0000313" key="10">
    <source>
        <dbReference type="Proteomes" id="UP000236447"/>
    </source>
</evidence>
<feature type="transmembrane region" description="Helical" evidence="6">
    <location>
        <begin position="18"/>
        <end position="36"/>
    </location>
</feature>
<evidence type="ECO:0000259" key="8">
    <source>
        <dbReference type="Pfam" id="PF13567"/>
    </source>
</evidence>
<feature type="transmembrane region" description="Helical" evidence="6">
    <location>
        <begin position="294"/>
        <end position="312"/>
    </location>
</feature>
<feature type="transmembrane region" description="Helical" evidence="6">
    <location>
        <begin position="394"/>
        <end position="415"/>
    </location>
</feature>
<dbReference type="Pfam" id="PF03772">
    <property type="entry name" value="Competence"/>
    <property type="match status" value="1"/>
</dbReference>
<feature type="transmembrane region" description="Helical" evidence="6">
    <location>
        <begin position="43"/>
        <end position="62"/>
    </location>
</feature>
<name>A0A2I7K958_9RHOB</name>
<dbReference type="InterPro" id="IPR025405">
    <property type="entry name" value="DUF4131"/>
</dbReference>
<organism evidence="9 10">
    <name type="scientific">Phaeobacter inhibens</name>
    <dbReference type="NCBI Taxonomy" id="221822"/>
    <lineage>
        <taxon>Bacteria</taxon>
        <taxon>Pseudomonadati</taxon>
        <taxon>Pseudomonadota</taxon>
        <taxon>Alphaproteobacteria</taxon>
        <taxon>Rhodobacterales</taxon>
        <taxon>Roseobacteraceae</taxon>
        <taxon>Phaeobacter</taxon>
    </lineage>
</organism>
<protein>
    <submittedName>
        <fullName evidence="9">ComEC/Rec2-related protein</fullName>
    </submittedName>
</protein>
<evidence type="ECO:0000256" key="2">
    <source>
        <dbReference type="ARBA" id="ARBA00022475"/>
    </source>
</evidence>
<dbReference type="GO" id="GO:0005886">
    <property type="term" value="C:plasma membrane"/>
    <property type="evidence" value="ECO:0007669"/>
    <property type="project" value="UniProtKB-SubCell"/>
</dbReference>
<feature type="domain" description="DUF4131" evidence="8">
    <location>
        <begin position="45"/>
        <end position="193"/>
    </location>
</feature>
<evidence type="ECO:0000259" key="7">
    <source>
        <dbReference type="Pfam" id="PF03772"/>
    </source>
</evidence>